<reference evidence="2 3" key="1">
    <citation type="journal article" date="2013" name="Proc. Natl. Acad. Sci. U.S.A.">
        <title>Fine-scale variation in meiotic recombination in Mimulus inferred from population shotgun sequencing.</title>
        <authorList>
            <person name="Hellsten U."/>
            <person name="Wright K.M."/>
            <person name="Jenkins J."/>
            <person name="Shu S."/>
            <person name="Yuan Y."/>
            <person name="Wessler S.R."/>
            <person name="Schmutz J."/>
            <person name="Willis J.H."/>
            <person name="Rokhsar D.S."/>
        </authorList>
    </citation>
    <scope>NUCLEOTIDE SEQUENCE [LARGE SCALE GENOMIC DNA]</scope>
    <source>
        <strain evidence="3">cv. DUN x IM62</strain>
    </source>
</reference>
<dbReference type="Proteomes" id="UP000030748">
    <property type="component" value="Unassembled WGS sequence"/>
</dbReference>
<proteinExistence type="predicted"/>
<evidence type="ECO:0000313" key="2">
    <source>
        <dbReference type="EMBL" id="EYU26255.1"/>
    </source>
</evidence>
<organism evidence="2 3">
    <name type="scientific">Erythranthe guttata</name>
    <name type="common">Yellow monkey flower</name>
    <name type="synonym">Mimulus guttatus</name>
    <dbReference type="NCBI Taxonomy" id="4155"/>
    <lineage>
        <taxon>Eukaryota</taxon>
        <taxon>Viridiplantae</taxon>
        <taxon>Streptophyta</taxon>
        <taxon>Embryophyta</taxon>
        <taxon>Tracheophyta</taxon>
        <taxon>Spermatophyta</taxon>
        <taxon>Magnoliopsida</taxon>
        <taxon>eudicotyledons</taxon>
        <taxon>Gunneridae</taxon>
        <taxon>Pentapetalae</taxon>
        <taxon>asterids</taxon>
        <taxon>lamiids</taxon>
        <taxon>Lamiales</taxon>
        <taxon>Phrymaceae</taxon>
        <taxon>Erythranthe</taxon>
    </lineage>
</organism>
<dbReference type="EMBL" id="KI631699">
    <property type="protein sequence ID" value="EYU26255.1"/>
    <property type="molecule type" value="Genomic_DNA"/>
</dbReference>
<dbReference type="InterPro" id="IPR037192">
    <property type="entry name" value="ERO1-like_sf"/>
</dbReference>
<accession>A0A022QIA7</accession>
<name>A0A022QIA7_ERYGU</name>
<dbReference type="SUPFAM" id="SSF110019">
    <property type="entry name" value="ERO1-like"/>
    <property type="match status" value="1"/>
</dbReference>
<sequence>RGDFRNLTLPRFTLLFNDQYLLQLQRNEVIALLNLLHRLSESVKLVNEIVPSAELTSKPRLHGFFSLWQRAHEAVRTFRLTLPL</sequence>
<gene>
    <name evidence="2" type="ORF">MIMGU_mgv1a0070611mg</name>
</gene>
<dbReference type="STRING" id="4155.A0A022QIA7"/>
<keyword evidence="3" id="KW-1185">Reference proteome</keyword>
<evidence type="ECO:0000256" key="1">
    <source>
        <dbReference type="ARBA" id="ARBA00023136"/>
    </source>
</evidence>
<feature type="non-terminal residue" evidence="2">
    <location>
        <position position="1"/>
    </location>
</feature>
<protein>
    <submittedName>
        <fullName evidence="2">Uncharacterized protein</fullName>
    </submittedName>
</protein>
<evidence type="ECO:0000313" key="3">
    <source>
        <dbReference type="Proteomes" id="UP000030748"/>
    </source>
</evidence>
<keyword evidence="1" id="KW-0472">Membrane</keyword>
<dbReference type="AlphaFoldDB" id="A0A022QIA7"/>